<keyword evidence="1" id="KW-0472">Membrane</keyword>
<feature type="transmembrane region" description="Helical" evidence="1">
    <location>
        <begin position="108"/>
        <end position="130"/>
    </location>
</feature>
<keyword evidence="4" id="KW-1185">Reference proteome</keyword>
<feature type="transmembrane region" description="Helical" evidence="1">
    <location>
        <begin position="41"/>
        <end position="63"/>
    </location>
</feature>
<organism evidence="3 4">
    <name type="scientific">Coprothermobacter proteolyticus (strain ATCC 35245 / DSM 5265 / OCM 4 / BT)</name>
    <dbReference type="NCBI Taxonomy" id="309798"/>
    <lineage>
        <taxon>Bacteria</taxon>
        <taxon>Pseudomonadati</taxon>
        <taxon>Coprothermobacterota</taxon>
        <taxon>Coprothermobacteria</taxon>
        <taxon>Coprothermobacterales</taxon>
        <taxon>Coprothermobacteraceae</taxon>
        <taxon>Coprothermobacter</taxon>
    </lineage>
</organism>
<dbReference type="Gene3D" id="1.20.144.10">
    <property type="entry name" value="Phosphatidic acid phosphatase type 2/haloperoxidase"/>
    <property type="match status" value="1"/>
</dbReference>
<feature type="domain" description="Phosphatidic acid phosphatase type 2/haloperoxidase" evidence="2">
    <location>
        <begin position="132"/>
        <end position="195"/>
    </location>
</feature>
<evidence type="ECO:0000256" key="1">
    <source>
        <dbReference type="SAM" id="Phobius"/>
    </source>
</evidence>
<gene>
    <name evidence="3" type="ordered locus">COPRO5265_0359</name>
</gene>
<evidence type="ECO:0000313" key="4">
    <source>
        <dbReference type="Proteomes" id="UP000001732"/>
    </source>
</evidence>
<reference evidence="3 4" key="2">
    <citation type="journal article" date="2014" name="Genome Announc.">
        <title>Complete Genome Sequence of Coprothermobacter proteolyticus DSM 5265.</title>
        <authorList>
            <person name="Alexiev A."/>
            <person name="Coil D.A."/>
            <person name="Badger J.H."/>
            <person name="Enticknap J."/>
            <person name="Ward N."/>
            <person name="Robb F.T."/>
            <person name="Eisen J.A."/>
        </authorList>
    </citation>
    <scope>NUCLEOTIDE SEQUENCE [LARGE SCALE GENOMIC DNA]</scope>
    <source>
        <strain evidence="4">ATCC 35245 / DSM 5265 / OCM 4 / BT</strain>
    </source>
</reference>
<proteinExistence type="predicted"/>
<dbReference type="Proteomes" id="UP000001732">
    <property type="component" value="Chromosome"/>
</dbReference>
<accession>B5Y7H8</accession>
<dbReference type="SUPFAM" id="SSF48317">
    <property type="entry name" value="Acid phosphatase/Vanadium-dependent haloperoxidase"/>
    <property type="match status" value="1"/>
</dbReference>
<reference evidence="4" key="1">
    <citation type="submission" date="2008-08" db="EMBL/GenBank/DDBJ databases">
        <title>The complete genome sequence of Coprothermobacter proteolyticus strain ATCC 5245 / DSM 5265 / BT.</title>
        <authorList>
            <person name="Dodson R.J."/>
            <person name="Durkin A.S."/>
            <person name="Wu M."/>
            <person name="Eisen J."/>
            <person name="Sutton G."/>
        </authorList>
    </citation>
    <scope>NUCLEOTIDE SEQUENCE [LARGE SCALE GENOMIC DNA]</scope>
    <source>
        <strain evidence="4">ATCC 35245 / DSM 5265 / OCM 4 / BT</strain>
    </source>
</reference>
<feature type="transmembrane region" description="Helical" evidence="1">
    <location>
        <begin position="83"/>
        <end position="101"/>
    </location>
</feature>
<dbReference type="HOGENOM" id="CLU_093776_1_1_9"/>
<dbReference type="AlphaFoldDB" id="B5Y7H8"/>
<feature type="transmembrane region" description="Helical" evidence="1">
    <location>
        <begin position="181"/>
        <end position="205"/>
    </location>
</feature>
<dbReference type="OrthoDB" id="9786064at2"/>
<sequence length="206" mass="23420">MERAHHTSTLWQVISDFGNPMVWGTFLFVLLMWIKGLSLSHILLSLAIFLLTVGVVSAITFNVARSRQFSDTRDLIEREIRSLPYFCTFLAYMVVAAIFNRQDWSPKWLVFLTSTMGIGLGICGFINLFWKVSFHTFASSAMATMFFMVTSSWWSLVLLLLVSLVIGWSRIRLGVHTPMQVLIGFLLGIFLPILCAMSYLGGFLWT</sequence>
<dbReference type="CDD" id="cd01610">
    <property type="entry name" value="PAP2_like"/>
    <property type="match status" value="1"/>
</dbReference>
<dbReference type="InterPro" id="IPR036938">
    <property type="entry name" value="PAP2/HPO_sf"/>
</dbReference>
<evidence type="ECO:0000313" key="3">
    <source>
        <dbReference type="EMBL" id="ACI17962.1"/>
    </source>
</evidence>
<dbReference type="InterPro" id="IPR000326">
    <property type="entry name" value="PAP2/HPO"/>
</dbReference>
<dbReference type="KEGG" id="cpo:COPRO5265_0359"/>
<evidence type="ECO:0000259" key="2">
    <source>
        <dbReference type="Pfam" id="PF01569"/>
    </source>
</evidence>
<keyword evidence="1" id="KW-1133">Transmembrane helix</keyword>
<dbReference type="RefSeq" id="WP_012544613.1">
    <property type="nucleotide sequence ID" value="NC_011295.1"/>
</dbReference>
<feature type="transmembrane region" description="Helical" evidence="1">
    <location>
        <begin position="142"/>
        <end position="169"/>
    </location>
</feature>
<dbReference type="Pfam" id="PF01569">
    <property type="entry name" value="PAP2"/>
    <property type="match status" value="1"/>
</dbReference>
<dbReference type="EMBL" id="CP001145">
    <property type="protein sequence ID" value="ACI17962.1"/>
    <property type="molecule type" value="Genomic_DNA"/>
</dbReference>
<dbReference type="eggNOG" id="COG0671">
    <property type="taxonomic scope" value="Bacteria"/>
</dbReference>
<protein>
    <submittedName>
        <fullName evidence="3">PAP2 superfamily protein</fullName>
    </submittedName>
</protein>
<keyword evidence="1" id="KW-0812">Transmembrane</keyword>
<feature type="transmembrane region" description="Helical" evidence="1">
    <location>
        <begin position="17"/>
        <end position="34"/>
    </location>
</feature>
<name>B5Y7H8_COPPD</name>
<dbReference type="STRING" id="309798.COPRO5265_0359"/>